<keyword evidence="1" id="KW-0540">Nuclease</keyword>
<dbReference type="PANTHER" id="PTHR12302:SF3">
    <property type="entry name" value="SERINE_THREONINE-PROTEIN KINASE 31"/>
    <property type="match status" value="1"/>
</dbReference>
<dbReference type="SUPFAM" id="SSF50199">
    <property type="entry name" value="Staphylococcal nuclease"/>
    <property type="match status" value="1"/>
</dbReference>
<dbReference type="InterPro" id="IPR035437">
    <property type="entry name" value="SNase_OB-fold_sf"/>
</dbReference>
<reference evidence="6" key="1">
    <citation type="submission" date="2020-07" db="EMBL/GenBank/DDBJ databases">
        <title>Huge and variable diversity of episymbiotic CPR bacteria and DPANN archaea in groundwater ecosystems.</title>
        <authorList>
            <person name="He C.Y."/>
            <person name="Keren R."/>
            <person name="Whittaker M."/>
            <person name="Farag I.F."/>
            <person name="Doudna J."/>
            <person name="Cate J.H.D."/>
            <person name="Banfield J.F."/>
        </authorList>
    </citation>
    <scope>NUCLEOTIDE SEQUENCE</scope>
    <source>
        <strain evidence="6">NC_groundwater_1664_Pr3_B-0.1um_52_9</strain>
    </source>
</reference>
<proteinExistence type="predicted"/>
<dbReference type="GO" id="GO:0016787">
    <property type="term" value="F:hydrolase activity"/>
    <property type="evidence" value="ECO:0007669"/>
    <property type="project" value="UniProtKB-KW"/>
</dbReference>
<feature type="region of interest" description="Disordered" evidence="4">
    <location>
        <begin position="214"/>
        <end position="288"/>
    </location>
</feature>
<comment type="caution">
    <text evidence="6">The sequence shown here is derived from an EMBL/GenBank/DDBJ whole genome shotgun (WGS) entry which is preliminary data.</text>
</comment>
<dbReference type="Gene3D" id="2.40.50.90">
    <property type="match status" value="1"/>
</dbReference>
<name>A0A9D6V140_9BACT</name>
<dbReference type="Pfam" id="PF00565">
    <property type="entry name" value="SNase"/>
    <property type="match status" value="1"/>
</dbReference>
<gene>
    <name evidence="6" type="ORF">HY912_08310</name>
</gene>
<sequence>MLDQFLGYLVEAARWLFILILTLAHPEEFTPWSGTVVQIVRPDEIKVRKNDNEIVNVRIYGVDCPLPESGQFFGKEAFSYTSDRTKEKIVQVQPLPGRIEGVWYWPGIRRLDRLHWEKSPRKYNRIIALVYVDGDSLGKELLTNGIAWWYKPFVPFERGYKHLEDEARDAKVGLWAHPKPIPPWQFQLTPVVDGRSESREWVHFWVRKDESVRAEGPAADLNGTPTDSAPEESPAKQPIEAAGSEAPTAPVDQRVPDKTYPKEHPPVSPDSPSVVQDAGTVGSDLHTPVASPKSFPACHKMLKDLESRMAKQGSLDLTQLRDILGPPQRECKKDEKVIYCFKCTVIGHKTDSIEAIETNGSVSAYRYGSCGCSD</sequence>
<dbReference type="EMBL" id="JACRDE010000224">
    <property type="protein sequence ID" value="MBI5249482.1"/>
    <property type="molecule type" value="Genomic_DNA"/>
</dbReference>
<organism evidence="6 7">
    <name type="scientific">Desulfomonile tiedjei</name>
    <dbReference type="NCBI Taxonomy" id="2358"/>
    <lineage>
        <taxon>Bacteria</taxon>
        <taxon>Pseudomonadati</taxon>
        <taxon>Thermodesulfobacteriota</taxon>
        <taxon>Desulfomonilia</taxon>
        <taxon>Desulfomonilales</taxon>
        <taxon>Desulfomonilaceae</taxon>
        <taxon>Desulfomonile</taxon>
    </lineage>
</organism>
<dbReference type="SMART" id="SM00318">
    <property type="entry name" value="SNc"/>
    <property type="match status" value="1"/>
</dbReference>
<evidence type="ECO:0000256" key="3">
    <source>
        <dbReference type="ARBA" id="ARBA00022801"/>
    </source>
</evidence>
<evidence type="ECO:0000256" key="2">
    <source>
        <dbReference type="ARBA" id="ARBA00022759"/>
    </source>
</evidence>
<evidence type="ECO:0000313" key="7">
    <source>
        <dbReference type="Proteomes" id="UP000807825"/>
    </source>
</evidence>
<dbReference type="PROSITE" id="PS50830">
    <property type="entry name" value="TNASE_3"/>
    <property type="match status" value="1"/>
</dbReference>
<evidence type="ECO:0000256" key="4">
    <source>
        <dbReference type="SAM" id="MobiDB-lite"/>
    </source>
</evidence>
<keyword evidence="3" id="KW-0378">Hydrolase</keyword>
<feature type="domain" description="TNase-like" evidence="5">
    <location>
        <begin position="30"/>
        <end position="177"/>
    </location>
</feature>
<accession>A0A9D6V140</accession>
<dbReference type="GO" id="GO:0004519">
    <property type="term" value="F:endonuclease activity"/>
    <property type="evidence" value="ECO:0007669"/>
    <property type="project" value="UniProtKB-KW"/>
</dbReference>
<dbReference type="InterPro" id="IPR016071">
    <property type="entry name" value="Staphylococal_nuclease_OB-fold"/>
</dbReference>
<protein>
    <submittedName>
        <fullName evidence="6">Thermonuclease family protein</fullName>
    </submittedName>
</protein>
<evidence type="ECO:0000256" key="1">
    <source>
        <dbReference type="ARBA" id="ARBA00022722"/>
    </source>
</evidence>
<keyword evidence="2" id="KW-0255">Endonuclease</keyword>
<evidence type="ECO:0000313" key="6">
    <source>
        <dbReference type="EMBL" id="MBI5249482.1"/>
    </source>
</evidence>
<evidence type="ECO:0000259" key="5">
    <source>
        <dbReference type="PROSITE" id="PS50830"/>
    </source>
</evidence>
<dbReference type="AlphaFoldDB" id="A0A9D6V140"/>
<dbReference type="Proteomes" id="UP000807825">
    <property type="component" value="Unassembled WGS sequence"/>
</dbReference>
<dbReference type="PANTHER" id="PTHR12302">
    <property type="entry name" value="EBNA2 BINDING PROTEIN P100"/>
    <property type="match status" value="1"/>
</dbReference>
<feature type="compositionally biased region" description="Basic and acidic residues" evidence="4">
    <location>
        <begin position="254"/>
        <end position="265"/>
    </location>
</feature>